<keyword evidence="5" id="KW-0067">ATP-binding</keyword>
<dbReference type="GO" id="GO:0030154">
    <property type="term" value="P:cell differentiation"/>
    <property type="evidence" value="ECO:0007669"/>
    <property type="project" value="TreeGrafter"/>
</dbReference>
<keyword evidence="6" id="KW-0472">Membrane</keyword>
<dbReference type="GO" id="GO:0007165">
    <property type="term" value="P:signal transduction"/>
    <property type="evidence" value="ECO:0007669"/>
    <property type="project" value="TreeGrafter"/>
</dbReference>
<evidence type="ECO:0000256" key="3">
    <source>
        <dbReference type="ARBA" id="ARBA00022741"/>
    </source>
</evidence>
<evidence type="ECO:0000256" key="6">
    <source>
        <dbReference type="SAM" id="Phobius"/>
    </source>
</evidence>
<keyword evidence="3" id="KW-0547">Nucleotide-binding</keyword>
<feature type="transmembrane region" description="Helical" evidence="6">
    <location>
        <begin position="6"/>
        <end position="25"/>
    </location>
</feature>
<dbReference type="GO" id="GO:0005737">
    <property type="term" value="C:cytoplasm"/>
    <property type="evidence" value="ECO:0007669"/>
    <property type="project" value="TreeGrafter"/>
</dbReference>
<dbReference type="PANTHER" id="PTHR24057:SF78">
    <property type="entry name" value="NON-SPECIFIC SERINE_THREONINE PROTEIN KINASE"/>
    <property type="match status" value="1"/>
</dbReference>
<proteinExistence type="predicted"/>
<gene>
    <name evidence="7" type="ORF">NCGR_LOCUS32064</name>
</gene>
<evidence type="ECO:0000313" key="8">
    <source>
        <dbReference type="Proteomes" id="UP000604825"/>
    </source>
</evidence>
<dbReference type="InterPro" id="IPR050591">
    <property type="entry name" value="GSK-3"/>
</dbReference>
<keyword evidence="2" id="KW-0808">Transferase</keyword>
<dbReference type="AlphaFoldDB" id="A0A811PWE2"/>
<evidence type="ECO:0000313" key="7">
    <source>
        <dbReference type="EMBL" id="CAD6247888.1"/>
    </source>
</evidence>
<dbReference type="GO" id="GO:0004674">
    <property type="term" value="F:protein serine/threonine kinase activity"/>
    <property type="evidence" value="ECO:0007669"/>
    <property type="project" value="UniProtKB-KW"/>
</dbReference>
<evidence type="ECO:0000256" key="5">
    <source>
        <dbReference type="ARBA" id="ARBA00022840"/>
    </source>
</evidence>
<keyword evidence="1" id="KW-0723">Serine/threonine-protein kinase</keyword>
<dbReference type="InterPro" id="IPR022143">
    <property type="entry name" value="DUF3675"/>
</dbReference>
<dbReference type="GO" id="GO:0005634">
    <property type="term" value="C:nucleus"/>
    <property type="evidence" value="ECO:0007669"/>
    <property type="project" value="TreeGrafter"/>
</dbReference>
<sequence>MVLSWPLVVFFAVTAVGVALFRLPVEKILKDFLVWIKENLGPWGPLVLLQPIFPGDSVVDQLIEIIKVLGTPAREEIQCMNRNYTVFVFRHIKAHPWHNFTIVLLLRHLVMVGAANQFAFSLLTVYWLRASGILLPFLRCHEAHLRDPAGTEAVPPAAAPASWYIE</sequence>
<name>A0A811PWE2_9POAL</name>
<dbReference type="Pfam" id="PF12428">
    <property type="entry name" value="DUF3675"/>
    <property type="match status" value="1"/>
</dbReference>
<dbReference type="GO" id="GO:0005524">
    <property type="term" value="F:ATP binding"/>
    <property type="evidence" value="ECO:0007669"/>
    <property type="project" value="UniProtKB-KW"/>
</dbReference>
<dbReference type="SUPFAM" id="SSF56112">
    <property type="entry name" value="Protein kinase-like (PK-like)"/>
    <property type="match status" value="1"/>
</dbReference>
<dbReference type="InterPro" id="IPR011009">
    <property type="entry name" value="Kinase-like_dom_sf"/>
</dbReference>
<dbReference type="Proteomes" id="UP000604825">
    <property type="component" value="Unassembled WGS sequence"/>
</dbReference>
<reference evidence="7" key="1">
    <citation type="submission" date="2020-10" db="EMBL/GenBank/DDBJ databases">
        <authorList>
            <person name="Han B."/>
            <person name="Lu T."/>
            <person name="Zhao Q."/>
            <person name="Huang X."/>
            <person name="Zhao Y."/>
        </authorList>
    </citation>
    <scope>NUCLEOTIDE SEQUENCE</scope>
</reference>
<evidence type="ECO:0000256" key="1">
    <source>
        <dbReference type="ARBA" id="ARBA00022527"/>
    </source>
</evidence>
<evidence type="ECO:0000256" key="2">
    <source>
        <dbReference type="ARBA" id="ARBA00022679"/>
    </source>
</evidence>
<keyword evidence="6" id="KW-0812">Transmembrane</keyword>
<keyword evidence="4" id="KW-0418">Kinase</keyword>
<dbReference type="EMBL" id="CAJGYO010000007">
    <property type="protein sequence ID" value="CAD6247888.1"/>
    <property type="molecule type" value="Genomic_DNA"/>
</dbReference>
<keyword evidence="6" id="KW-1133">Transmembrane helix</keyword>
<dbReference type="Gene3D" id="1.10.510.10">
    <property type="entry name" value="Transferase(Phosphotransferase) domain 1"/>
    <property type="match status" value="1"/>
</dbReference>
<accession>A0A811PWE2</accession>
<protein>
    <submittedName>
        <fullName evidence="7">Uncharacterized protein</fullName>
    </submittedName>
</protein>
<comment type="caution">
    <text evidence="7">The sequence shown here is derived from an EMBL/GenBank/DDBJ whole genome shotgun (WGS) entry which is preliminary data.</text>
</comment>
<dbReference type="PANTHER" id="PTHR24057">
    <property type="entry name" value="GLYCOGEN SYNTHASE KINASE-3 ALPHA"/>
    <property type="match status" value="1"/>
</dbReference>
<keyword evidence="8" id="KW-1185">Reference proteome</keyword>
<dbReference type="OrthoDB" id="272141at2759"/>
<evidence type="ECO:0000256" key="4">
    <source>
        <dbReference type="ARBA" id="ARBA00022777"/>
    </source>
</evidence>
<organism evidence="7 8">
    <name type="scientific">Miscanthus lutarioriparius</name>
    <dbReference type="NCBI Taxonomy" id="422564"/>
    <lineage>
        <taxon>Eukaryota</taxon>
        <taxon>Viridiplantae</taxon>
        <taxon>Streptophyta</taxon>
        <taxon>Embryophyta</taxon>
        <taxon>Tracheophyta</taxon>
        <taxon>Spermatophyta</taxon>
        <taxon>Magnoliopsida</taxon>
        <taxon>Liliopsida</taxon>
        <taxon>Poales</taxon>
        <taxon>Poaceae</taxon>
        <taxon>PACMAD clade</taxon>
        <taxon>Panicoideae</taxon>
        <taxon>Andropogonodae</taxon>
        <taxon>Andropogoneae</taxon>
        <taxon>Saccharinae</taxon>
        <taxon>Miscanthus</taxon>
    </lineage>
</organism>